<dbReference type="AlphaFoldDB" id="A0AAW0DDX3"/>
<dbReference type="Gene3D" id="3.80.10.10">
    <property type="entry name" value="Ribonuclease Inhibitor"/>
    <property type="match status" value="1"/>
</dbReference>
<comment type="caution">
    <text evidence="1">The sequence shown here is derived from an EMBL/GenBank/DDBJ whole genome shotgun (WGS) entry which is preliminary data.</text>
</comment>
<evidence type="ECO:0000313" key="1">
    <source>
        <dbReference type="EMBL" id="KAK7049334.1"/>
    </source>
</evidence>
<reference evidence="1 2" key="1">
    <citation type="submission" date="2024-01" db="EMBL/GenBank/DDBJ databases">
        <title>A draft genome for a cacao thread blight-causing isolate of Paramarasmius palmivorus.</title>
        <authorList>
            <person name="Baruah I.K."/>
            <person name="Bukari Y."/>
            <person name="Amoako-Attah I."/>
            <person name="Meinhardt L.W."/>
            <person name="Bailey B.A."/>
            <person name="Cohen S.P."/>
        </authorList>
    </citation>
    <scope>NUCLEOTIDE SEQUENCE [LARGE SCALE GENOMIC DNA]</scope>
    <source>
        <strain evidence="1 2">GH-12</strain>
    </source>
</reference>
<dbReference type="EMBL" id="JAYKXP010000017">
    <property type="protein sequence ID" value="KAK7049334.1"/>
    <property type="molecule type" value="Genomic_DNA"/>
</dbReference>
<name>A0AAW0DDX3_9AGAR</name>
<organism evidence="1 2">
    <name type="scientific">Paramarasmius palmivorus</name>
    <dbReference type="NCBI Taxonomy" id="297713"/>
    <lineage>
        <taxon>Eukaryota</taxon>
        <taxon>Fungi</taxon>
        <taxon>Dikarya</taxon>
        <taxon>Basidiomycota</taxon>
        <taxon>Agaricomycotina</taxon>
        <taxon>Agaricomycetes</taxon>
        <taxon>Agaricomycetidae</taxon>
        <taxon>Agaricales</taxon>
        <taxon>Marasmiineae</taxon>
        <taxon>Marasmiaceae</taxon>
        <taxon>Paramarasmius</taxon>
    </lineage>
</organism>
<accession>A0AAW0DDX3</accession>
<keyword evidence="2" id="KW-1185">Reference proteome</keyword>
<protein>
    <recommendedName>
        <fullName evidence="3">F-box domain-containing protein</fullName>
    </recommendedName>
</protein>
<dbReference type="InterPro" id="IPR032675">
    <property type="entry name" value="LRR_dom_sf"/>
</dbReference>
<proteinExistence type="predicted"/>
<evidence type="ECO:0000313" key="2">
    <source>
        <dbReference type="Proteomes" id="UP001383192"/>
    </source>
</evidence>
<dbReference type="Proteomes" id="UP001383192">
    <property type="component" value="Unassembled WGS sequence"/>
</dbReference>
<sequence length="475" mass="54177">MLCQGGSNIAFSSVPTVVDHIKPGQGNGSLEAMTPPLPPEIIHQILQDLSDSSGLFSKTNLNQCALVCRAWLPKARSLVFHTIAINPGPMKFASIRSFLRLCNSPLETLSQSGVQTLRVSQYLVDNHKQGNQCYLERLLNWRSCDGKRTIRTILPNLKRLSLMFIDWRTISEEGMKVLLEGFKSVAELELYQVNFDSYDEFTSLLHSMPLLHSLDMTGCGGPSPIKRPPVSDRPLGNLKNVSIRCLKDTKLLRALVPSPNLRVFRCYQPPYASDGEVFEASDVNGLLESASSSLEEFVFEAGYTTFGLTTLGEYHPFAYRFHAYHMPQDRYLDELDLTKYPSLRLVDLTIMTPRLVDILDRLARPSNNHHRSRLKVLRLPYLNSIVDLDWTRLDQILQRPYFSELTTIECSFCCIFSPDDVVNQPRAIQYDAPDPDSFAEYELQARLSRFRQQLPMCDQRGILDPQVDYWYTQRL</sequence>
<dbReference type="SUPFAM" id="SSF52047">
    <property type="entry name" value="RNI-like"/>
    <property type="match status" value="1"/>
</dbReference>
<evidence type="ECO:0008006" key="3">
    <source>
        <dbReference type="Google" id="ProtNLM"/>
    </source>
</evidence>
<gene>
    <name evidence="1" type="ORF">VNI00_005935</name>
</gene>